<dbReference type="PANTHER" id="PTHR42938">
    <property type="entry name" value="FORMATE DEHYDROGENASE 1"/>
    <property type="match status" value="1"/>
</dbReference>
<feature type="region of interest" description="Disordered" evidence="13">
    <location>
        <begin position="241"/>
        <end position="278"/>
    </location>
</feature>
<dbReference type="Ensembl" id="ENSDNVT00000000704.1">
    <property type="protein sequence ID" value="ENSDNVP00000000570.1"/>
    <property type="gene ID" value="ENSDNVG00000000416.1"/>
</dbReference>
<comment type="catalytic activity">
    <reaction evidence="12">
        <text>(2R)-3-phosphoglycerate + NAD(+) = 3-phosphooxypyruvate + NADH + H(+)</text>
        <dbReference type="Rhea" id="RHEA:12641"/>
        <dbReference type="ChEBI" id="CHEBI:15378"/>
        <dbReference type="ChEBI" id="CHEBI:18110"/>
        <dbReference type="ChEBI" id="CHEBI:57540"/>
        <dbReference type="ChEBI" id="CHEBI:57945"/>
        <dbReference type="ChEBI" id="CHEBI:58272"/>
        <dbReference type="EC" id="1.1.1.95"/>
    </reaction>
</comment>
<evidence type="ECO:0000256" key="6">
    <source>
        <dbReference type="ARBA" id="ARBA00022553"/>
    </source>
</evidence>
<comment type="pathway">
    <text evidence="1">Amino-acid biosynthesis; L-serine biosynthesis; L-serine from 3-phospho-D-glycerate: step 1/3.</text>
</comment>
<dbReference type="EC" id="1.1.1.95" evidence="4"/>
<keyword evidence="11" id="KW-0718">Serine biosynthesis</keyword>
<evidence type="ECO:0000256" key="7">
    <source>
        <dbReference type="ARBA" id="ARBA00022605"/>
    </source>
</evidence>
<evidence type="ECO:0000313" key="18">
    <source>
        <dbReference type="Proteomes" id="UP000694423"/>
    </source>
</evidence>
<keyword evidence="8" id="KW-0007">Acetylation</keyword>
<keyword evidence="10" id="KW-0520">NAD</keyword>
<evidence type="ECO:0000256" key="2">
    <source>
        <dbReference type="ARBA" id="ARBA00005854"/>
    </source>
</evidence>
<keyword evidence="18" id="KW-1185">Reference proteome</keyword>
<dbReference type="SUPFAM" id="SSF51735">
    <property type="entry name" value="NAD(P)-binding Rossmann-fold domains"/>
    <property type="match status" value="1"/>
</dbReference>
<dbReference type="GO" id="GO:0051287">
    <property type="term" value="F:NAD binding"/>
    <property type="evidence" value="ECO:0007669"/>
    <property type="project" value="InterPro"/>
</dbReference>
<evidence type="ECO:0000256" key="10">
    <source>
        <dbReference type="ARBA" id="ARBA00023027"/>
    </source>
</evidence>
<evidence type="ECO:0000256" key="11">
    <source>
        <dbReference type="ARBA" id="ARBA00023299"/>
    </source>
</evidence>
<dbReference type="InterPro" id="IPR029752">
    <property type="entry name" value="D-isomer_DH_CS1"/>
</dbReference>
<feature type="compositionally biased region" description="Low complexity" evidence="13">
    <location>
        <begin position="69"/>
        <end position="80"/>
    </location>
</feature>
<organism evidence="17 18">
    <name type="scientific">Dromaius novaehollandiae</name>
    <name type="common">Emu</name>
    <dbReference type="NCBI Taxonomy" id="8790"/>
    <lineage>
        <taxon>Eukaryota</taxon>
        <taxon>Metazoa</taxon>
        <taxon>Chordata</taxon>
        <taxon>Craniata</taxon>
        <taxon>Vertebrata</taxon>
        <taxon>Euteleostomi</taxon>
        <taxon>Archelosauria</taxon>
        <taxon>Archosauria</taxon>
        <taxon>Dinosauria</taxon>
        <taxon>Saurischia</taxon>
        <taxon>Theropoda</taxon>
        <taxon>Coelurosauria</taxon>
        <taxon>Aves</taxon>
        <taxon>Palaeognathae</taxon>
        <taxon>Casuariiformes</taxon>
        <taxon>Dromaiidae</taxon>
        <taxon>Dromaius</taxon>
    </lineage>
</organism>
<feature type="compositionally biased region" description="Low complexity" evidence="13">
    <location>
        <begin position="16"/>
        <end position="25"/>
    </location>
</feature>
<comment type="similarity">
    <text evidence="2">Belongs to the D-isomer specific 2-hydroxyacid dehydrogenase family.</text>
</comment>
<feature type="domain" description="D-isomer specific 2-hydroxyacid dehydrogenase NAD-binding" evidence="15">
    <location>
        <begin position="385"/>
        <end position="558"/>
    </location>
</feature>
<dbReference type="InterPro" id="IPR045626">
    <property type="entry name" value="PGDH_ASB_dom"/>
</dbReference>
<evidence type="ECO:0000259" key="15">
    <source>
        <dbReference type="Pfam" id="PF02826"/>
    </source>
</evidence>
<dbReference type="Pfam" id="PF02826">
    <property type="entry name" value="2-Hacid_dh_C"/>
    <property type="match status" value="1"/>
</dbReference>
<evidence type="ECO:0000256" key="3">
    <source>
        <dbReference type="ARBA" id="ARBA00011881"/>
    </source>
</evidence>
<dbReference type="SUPFAM" id="SSF143548">
    <property type="entry name" value="Serine metabolism enzymes domain"/>
    <property type="match status" value="1"/>
</dbReference>
<dbReference type="GO" id="GO:0006564">
    <property type="term" value="P:L-serine biosynthetic process"/>
    <property type="evidence" value="ECO:0007669"/>
    <property type="project" value="UniProtKB-KW"/>
</dbReference>
<dbReference type="FunFam" id="3.40.50.720:FF:000021">
    <property type="entry name" value="D-3-phosphoglycerate dehydrogenase"/>
    <property type="match status" value="1"/>
</dbReference>
<keyword evidence="7" id="KW-0028">Amino-acid biosynthesis</keyword>
<accession>A0A8C4IZR3</accession>
<dbReference type="InterPro" id="IPR029009">
    <property type="entry name" value="ASB_dom_sf"/>
</dbReference>
<dbReference type="Pfam" id="PF19304">
    <property type="entry name" value="PGDH_inter"/>
    <property type="match status" value="1"/>
</dbReference>
<feature type="region of interest" description="Disordered" evidence="13">
    <location>
        <begin position="62"/>
        <end position="101"/>
    </location>
</feature>
<dbReference type="FunFam" id="3.40.50.720:FF:000616">
    <property type="entry name" value="D-3-phosphoglycerate dehydrogenase 2 chloroplastic"/>
    <property type="match status" value="1"/>
</dbReference>
<feature type="region of interest" description="Disordered" evidence="13">
    <location>
        <begin position="147"/>
        <end position="178"/>
    </location>
</feature>
<dbReference type="Proteomes" id="UP000694423">
    <property type="component" value="Unplaced"/>
</dbReference>
<comment type="subunit">
    <text evidence="3">Homotetramer.</text>
</comment>
<feature type="compositionally biased region" description="Pro residues" evidence="13">
    <location>
        <begin position="1"/>
        <end position="15"/>
    </location>
</feature>
<feature type="domain" description="D-3-phosphoglycerate dehydrogenase ASB" evidence="16">
    <location>
        <begin position="603"/>
        <end position="710"/>
    </location>
</feature>
<protein>
    <recommendedName>
        <fullName evidence="5">D-3-phosphoglycerate dehydrogenase</fullName>
        <ecNumber evidence="4">1.1.1.95</ecNumber>
    </recommendedName>
</protein>
<dbReference type="FunFam" id="3.30.1330.90:FF:000005">
    <property type="entry name" value="D-3-phosphoglycerate dehydrogenase"/>
    <property type="match status" value="1"/>
</dbReference>
<evidence type="ECO:0000259" key="14">
    <source>
        <dbReference type="Pfam" id="PF00389"/>
    </source>
</evidence>
<dbReference type="GO" id="GO:0004617">
    <property type="term" value="F:phosphoglycerate dehydrogenase activity"/>
    <property type="evidence" value="ECO:0007669"/>
    <property type="project" value="UniProtKB-EC"/>
</dbReference>
<evidence type="ECO:0000256" key="13">
    <source>
        <dbReference type="SAM" id="MobiDB-lite"/>
    </source>
</evidence>
<sequence length="802" mass="82861">MEGASPRPPPAPPGPAARGSGDAAGCLAPALPARRSRGCRAGHRFPFFCLLELFEESLAERGQASGETRAPGSPRASPSPVTGRAAGGSAGTDPLPSRPAACRTFSKSRSVCVWVCARGPDSRSRGRHVCAAGLWPKPGRACGVRAGAAGVGGSSPSPAGPTSGASPRTAGREQGCQPGCLQRDASALGKRKAGGCALLGRQAPLRHPPGAQERSARGARGAPYPSCRRLRAARPAARRCRGPCGEERTWPTSHTWHDTGAAQPAGPPGPSPRGAGGGREGGRWCVCRGVSTSVHACLREAAQVHVHACVRMQAGVHGQDCDGLVVRSATKVTAGVLGAAERLRVVGRAGTGVDNVDVEAATRKGVLVMNTPAGNSLSAAELTCGMILCLARQIPQAAASMKEGKWDRKKYMGMELNGKTLGVLGLGRIGREVATRMQAFGMKTIGYDPIITPEESAAFGVEQLPLEEIWPQCDFITVHTPLLPSTTGLLNDSTFAKCRRGVQVVNCARGGIVDEGALLRALRSGQCGGAALDVFTQEPPKDRDLVNHPNVICCPHLGASTREAQSRCGKEIAMQIVDMATGKGLAGLVNGQVLSKAFAPETKPWITLAKALGTVLQTMAKQAHGNVQVCTLGTPLQEAGSYLAPAVASGMLARGKQEEVTLVNALLLAQEAGLKVTATHNSVAPEPDGSAGLLQVALQGTLHRAAGTVQGSTPVLRELNGAPFKQPAPLAGPVLIYRAKASEPSTLSMLAGLLGKAGVQLQSYHSSSMVAGKQWSVAGLSAPLPDLGELKAHVTEVFQLQL</sequence>
<feature type="compositionally biased region" description="Low complexity" evidence="13">
    <location>
        <begin position="147"/>
        <end position="167"/>
    </location>
</feature>
<feature type="domain" description="D-isomer specific 2-hydroxyacid dehydrogenase catalytic" evidence="14">
    <location>
        <begin position="318"/>
        <end position="590"/>
    </location>
</feature>
<dbReference type="AlphaFoldDB" id="A0A8C4IZR3"/>
<dbReference type="SUPFAM" id="SSF52283">
    <property type="entry name" value="Formate/glycerate dehydrogenase catalytic domain-like"/>
    <property type="match status" value="1"/>
</dbReference>
<keyword evidence="6" id="KW-0597">Phosphoprotein</keyword>
<dbReference type="Pfam" id="PF00389">
    <property type="entry name" value="2-Hacid_dh"/>
    <property type="match status" value="1"/>
</dbReference>
<dbReference type="PANTHER" id="PTHR42938:SF22">
    <property type="entry name" value="D-3-PHOSPHOGLYCERATE DEHYDROGENASE"/>
    <property type="match status" value="1"/>
</dbReference>
<dbReference type="InterPro" id="IPR036291">
    <property type="entry name" value="NAD(P)-bd_dom_sf"/>
</dbReference>
<evidence type="ECO:0000259" key="16">
    <source>
        <dbReference type="Pfam" id="PF19304"/>
    </source>
</evidence>
<dbReference type="CDD" id="cd12173">
    <property type="entry name" value="PGDH_4"/>
    <property type="match status" value="1"/>
</dbReference>
<proteinExistence type="inferred from homology"/>
<reference evidence="17" key="2">
    <citation type="submission" date="2025-09" db="UniProtKB">
        <authorList>
            <consortium name="Ensembl"/>
        </authorList>
    </citation>
    <scope>IDENTIFICATION</scope>
</reference>
<dbReference type="PROSITE" id="PS00670">
    <property type="entry name" value="D_2_HYDROXYACID_DH_2"/>
    <property type="match status" value="1"/>
</dbReference>
<dbReference type="PROSITE" id="PS00065">
    <property type="entry name" value="D_2_HYDROXYACID_DH_1"/>
    <property type="match status" value="1"/>
</dbReference>
<reference evidence="17" key="1">
    <citation type="submission" date="2025-08" db="UniProtKB">
        <authorList>
            <consortium name="Ensembl"/>
        </authorList>
    </citation>
    <scope>IDENTIFICATION</scope>
</reference>
<evidence type="ECO:0000256" key="1">
    <source>
        <dbReference type="ARBA" id="ARBA00005216"/>
    </source>
</evidence>
<dbReference type="InterPro" id="IPR006139">
    <property type="entry name" value="D-isomer_2_OHA_DH_cat_dom"/>
</dbReference>
<evidence type="ECO:0000256" key="12">
    <source>
        <dbReference type="ARBA" id="ARBA00048731"/>
    </source>
</evidence>
<evidence type="ECO:0000256" key="4">
    <source>
        <dbReference type="ARBA" id="ARBA00013143"/>
    </source>
</evidence>
<evidence type="ECO:0000256" key="8">
    <source>
        <dbReference type="ARBA" id="ARBA00022990"/>
    </source>
</evidence>
<evidence type="ECO:0000313" key="17">
    <source>
        <dbReference type="Ensembl" id="ENSDNVP00000000570.1"/>
    </source>
</evidence>
<evidence type="ECO:0000256" key="9">
    <source>
        <dbReference type="ARBA" id="ARBA00023002"/>
    </source>
</evidence>
<dbReference type="Gene3D" id="3.30.1330.90">
    <property type="entry name" value="D-3-phosphoglycerate dehydrogenase, domain 3"/>
    <property type="match status" value="1"/>
</dbReference>
<evidence type="ECO:0000256" key="5">
    <source>
        <dbReference type="ARBA" id="ARBA00021582"/>
    </source>
</evidence>
<name>A0A8C4IZR3_DRONO</name>
<dbReference type="InterPro" id="IPR006140">
    <property type="entry name" value="D-isomer_DH_NAD-bd"/>
</dbReference>
<dbReference type="InterPro" id="IPR029753">
    <property type="entry name" value="D-isomer_DH_CS"/>
</dbReference>
<feature type="region of interest" description="Disordered" evidence="13">
    <location>
        <begin position="200"/>
        <end position="228"/>
    </location>
</feature>
<dbReference type="Gene3D" id="3.40.50.720">
    <property type="entry name" value="NAD(P)-binding Rossmann-like Domain"/>
    <property type="match status" value="2"/>
</dbReference>
<feature type="region of interest" description="Disordered" evidence="13">
    <location>
        <begin position="1"/>
        <end position="27"/>
    </location>
</feature>
<keyword evidence="9" id="KW-0560">Oxidoreductase</keyword>